<organism evidence="2 3">
    <name type="scientific">Candidatus Giovannonibacteria bacterium RIFCSPHIGHO2_12_FULL_43_15</name>
    <dbReference type="NCBI Taxonomy" id="1798341"/>
    <lineage>
        <taxon>Bacteria</taxon>
        <taxon>Candidatus Giovannoniibacteriota</taxon>
    </lineage>
</organism>
<feature type="transmembrane region" description="Helical" evidence="1">
    <location>
        <begin position="254"/>
        <end position="271"/>
    </location>
</feature>
<feature type="transmembrane region" description="Helical" evidence="1">
    <location>
        <begin position="153"/>
        <end position="173"/>
    </location>
</feature>
<gene>
    <name evidence="2" type="ORF">A3F23_00235</name>
</gene>
<protein>
    <recommendedName>
        <fullName evidence="4">EamA domain-containing protein</fullName>
    </recommendedName>
</protein>
<accession>A0A1F5WNX3</accession>
<feature type="transmembrane region" description="Helical" evidence="1">
    <location>
        <begin position="213"/>
        <end position="234"/>
    </location>
</feature>
<feature type="transmembrane region" description="Helical" evidence="1">
    <location>
        <begin position="283"/>
        <end position="301"/>
    </location>
</feature>
<dbReference type="EMBL" id="MFHT01000020">
    <property type="protein sequence ID" value="OGF77363.1"/>
    <property type="molecule type" value="Genomic_DNA"/>
</dbReference>
<evidence type="ECO:0008006" key="4">
    <source>
        <dbReference type="Google" id="ProtNLM"/>
    </source>
</evidence>
<dbReference type="Proteomes" id="UP000177723">
    <property type="component" value="Unassembled WGS sequence"/>
</dbReference>
<keyword evidence="1" id="KW-0812">Transmembrane</keyword>
<feature type="transmembrane region" description="Helical" evidence="1">
    <location>
        <begin position="115"/>
        <end position="132"/>
    </location>
</feature>
<feature type="transmembrane region" description="Helical" evidence="1">
    <location>
        <begin position="28"/>
        <end position="47"/>
    </location>
</feature>
<feature type="transmembrane region" description="Helical" evidence="1">
    <location>
        <begin position="59"/>
        <end position="78"/>
    </location>
</feature>
<evidence type="ECO:0000313" key="3">
    <source>
        <dbReference type="Proteomes" id="UP000177723"/>
    </source>
</evidence>
<keyword evidence="1" id="KW-0472">Membrane</keyword>
<feature type="transmembrane region" description="Helical" evidence="1">
    <location>
        <begin position="179"/>
        <end position="201"/>
    </location>
</feature>
<name>A0A1F5WNX3_9BACT</name>
<dbReference type="InterPro" id="IPR037185">
    <property type="entry name" value="EmrE-like"/>
</dbReference>
<keyword evidence="1" id="KW-1133">Transmembrane helix</keyword>
<dbReference type="SUPFAM" id="SSF103481">
    <property type="entry name" value="Multidrug resistance efflux transporter EmrE"/>
    <property type="match status" value="1"/>
</dbReference>
<proteinExistence type="predicted"/>
<reference evidence="2 3" key="1">
    <citation type="journal article" date="2016" name="Nat. Commun.">
        <title>Thousands of microbial genomes shed light on interconnected biogeochemical processes in an aquifer system.</title>
        <authorList>
            <person name="Anantharaman K."/>
            <person name="Brown C.T."/>
            <person name="Hug L.A."/>
            <person name="Sharon I."/>
            <person name="Castelle C.J."/>
            <person name="Probst A.J."/>
            <person name="Thomas B.C."/>
            <person name="Singh A."/>
            <person name="Wilkins M.J."/>
            <person name="Karaoz U."/>
            <person name="Brodie E.L."/>
            <person name="Williams K.H."/>
            <person name="Hubbard S.S."/>
            <person name="Banfield J.F."/>
        </authorList>
    </citation>
    <scope>NUCLEOTIDE SEQUENCE [LARGE SCALE GENOMIC DNA]</scope>
</reference>
<comment type="caution">
    <text evidence="2">The sequence shown here is derived from an EMBL/GenBank/DDBJ whole genome shotgun (WGS) entry which is preliminary data.</text>
</comment>
<dbReference type="AlphaFoldDB" id="A0A1F5WNX3"/>
<evidence type="ECO:0000256" key="1">
    <source>
        <dbReference type="SAM" id="Phobius"/>
    </source>
</evidence>
<feature type="transmembrane region" description="Helical" evidence="1">
    <location>
        <begin position="85"/>
        <end position="103"/>
    </location>
</feature>
<sequence>MWIFALPIISGVFEAANRNIMKLSKAHTLVLLSLGYLFTVPFYVVWLWVEGIPKIGPNFWWAVFFHVPLWSIAMILTIEAHRRSPFILTAPYLALTPAFLLVSSPLMGGGYPTRLGVLGVLFVTFGVYFLNVKEGQNGILDPFIQIGKEKGSLFMLFVALIGAVVTNLDFIALKNANGPFYVLIDGMLMALVSVILILIYWQRGKIETSEFSIKSFWPFFLFGFFLFGAVFFHMTALKFIQNVPYEIAGKRTGVILATVGSGLILASLKRFQGKFKEEKEQLGYRLFGVGLIVAGMLIIILRG</sequence>
<evidence type="ECO:0000313" key="2">
    <source>
        <dbReference type="EMBL" id="OGF77363.1"/>
    </source>
</evidence>